<dbReference type="OrthoDB" id="88903at2"/>
<dbReference type="EMBL" id="VNWL01000007">
    <property type="protein sequence ID" value="TXK07459.1"/>
    <property type="molecule type" value="Genomic_DNA"/>
</dbReference>
<proteinExistence type="predicted"/>
<protein>
    <recommendedName>
        <fullName evidence="1">KAP NTPase domain-containing protein</fullName>
    </recommendedName>
</protein>
<evidence type="ECO:0000313" key="4">
    <source>
        <dbReference type="Proteomes" id="UP000284189"/>
    </source>
</evidence>
<dbReference type="Proteomes" id="UP000321528">
    <property type="component" value="Unassembled WGS sequence"/>
</dbReference>
<name>A0A418NB39_9FLAO</name>
<dbReference type="PANTHER" id="PTHR22674:SF6">
    <property type="entry name" value="NTPASE KAP FAMILY P-LOOP DOMAIN-CONTAINING PROTEIN 1"/>
    <property type="match status" value="1"/>
</dbReference>
<evidence type="ECO:0000313" key="2">
    <source>
        <dbReference type="EMBL" id="RIV73775.1"/>
    </source>
</evidence>
<evidence type="ECO:0000259" key="1">
    <source>
        <dbReference type="Pfam" id="PF07693"/>
    </source>
</evidence>
<dbReference type="InterPro" id="IPR027417">
    <property type="entry name" value="P-loop_NTPase"/>
</dbReference>
<feature type="domain" description="KAP NTPase" evidence="1">
    <location>
        <begin position="43"/>
        <end position="310"/>
    </location>
</feature>
<organism evidence="2 4">
    <name type="scientific">Flagellimonas aequoris</name>
    <dbReference type="NCBI Taxonomy" id="2306997"/>
    <lineage>
        <taxon>Bacteria</taxon>
        <taxon>Pseudomonadati</taxon>
        <taxon>Bacteroidota</taxon>
        <taxon>Flavobacteriia</taxon>
        <taxon>Flavobacteriales</taxon>
        <taxon>Flavobacteriaceae</taxon>
        <taxon>Flagellimonas</taxon>
    </lineage>
</organism>
<keyword evidence="5" id="KW-1185">Reference proteome</keyword>
<comment type="caution">
    <text evidence="2">The sequence shown here is derived from an EMBL/GenBank/DDBJ whole genome shotgun (WGS) entry which is preliminary data.</text>
</comment>
<evidence type="ECO:0000313" key="3">
    <source>
        <dbReference type="EMBL" id="TXK07459.1"/>
    </source>
</evidence>
<dbReference type="EMBL" id="QXFJ01000008">
    <property type="protein sequence ID" value="RIV73775.1"/>
    <property type="molecule type" value="Genomic_DNA"/>
</dbReference>
<dbReference type="RefSeq" id="WP_119638564.1">
    <property type="nucleotide sequence ID" value="NZ_QXFJ01000008.1"/>
</dbReference>
<sequence>MDLRLLNNLPIENLTKENDYLGIMEKGDLIKLFLKGNQEQFSEIKMFALYGEWGSGKSTLMKYLQKELKQDFNTFFFDTWEFETDNNLSLSLLEFLISETTSAREEMAGELIGVAEKLLKGFTKSIRISFPGLSIDGKTLTEELESEKEKTFLQLKKEFKTEFVRFEDRIKAQTNKEFSIVFIDDLDRCEPQNVLNLLSALKLFFTYGQRTIFFCGVDKKAINEAVKSKYNEVVKANEYLEKIFDVSFSMPQGNNIDRLIGKYFSDTNIDNPKISHKWPIAISNFFHIIEFTNPRRLKKVLNKFQILRSIRNSTNLSSIVDKIPNINLYEGDSSSFFETILTLYFIILHEFYPDVFGTIFNLEKKSENYQKAMYDKSRYRDSTVPNKDEVIGYFSNSYLDRKINSINKNQPDEVNSFSMTISPINLKVTDFYSLLHGEHFEKTIPESKSIDYLFYKYYITNQYNIFISCPNLSRVTLNNLKSMVSHLL</sequence>
<dbReference type="SUPFAM" id="SSF52540">
    <property type="entry name" value="P-loop containing nucleoside triphosphate hydrolases"/>
    <property type="match status" value="1"/>
</dbReference>
<evidence type="ECO:0000313" key="5">
    <source>
        <dbReference type="Proteomes" id="UP000321528"/>
    </source>
</evidence>
<dbReference type="InterPro" id="IPR011646">
    <property type="entry name" value="KAP_P-loop"/>
</dbReference>
<dbReference type="Pfam" id="PF07693">
    <property type="entry name" value="KAP_NTPase"/>
    <property type="match status" value="1"/>
</dbReference>
<gene>
    <name evidence="2" type="ORF">D2U88_01670</name>
    <name evidence="3" type="ORF">FQ019_01650</name>
</gene>
<dbReference type="AlphaFoldDB" id="A0A418NB39"/>
<dbReference type="InterPro" id="IPR052754">
    <property type="entry name" value="NTPase_KAP_P-loop"/>
</dbReference>
<dbReference type="Gene3D" id="3.40.50.300">
    <property type="entry name" value="P-loop containing nucleotide triphosphate hydrolases"/>
    <property type="match status" value="1"/>
</dbReference>
<dbReference type="PANTHER" id="PTHR22674">
    <property type="entry name" value="NTPASE, KAP FAMILY P-LOOP DOMAIN-CONTAINING 1"/>
    <property type="match status" value="1"/>
</dbReference>
<accession>A0A418NB39</accession>
<reference evidence="2 4" key="1">
    <citation type="submission" date="2018-08" db="EMBL/GenBank/DDBJ databases">
        <title>Proposal of Muricauda 72 sp.nov. and Muricauda NH166 sp.nov., isolated from seawater.</title>
        <authorList>
            <person name="Cheng H."/>
            <person name="Wu Y.-H."/>
            <person name="Guo L.-L."/>
            <person name="Xu X.-W."/>
        </authorList>
    </citation>
    <scope>NUCLEOTIDE SEQUENCE [LARGE SCALE GENOMIC DNA]</scope>
    <source>
        <strain evidence="2 4">NH166</strain>
    </source>
</reference>
<reference evidence="3 5" key="2">
    <citation type="submission" date="2019-07" db="EMBL/GenBank/DDBJ databases">
        <title>Draft genome of two Muricauda strains isolated from deep sea.</title>
        <authorList>
            <person name="Sun C."/>
        </authorList>
    </citation>
    <scope>NUCLEOTIDE SEQUENCE [LARGE SCALE GENOMIC DNA]</scope>
    <source>
        <strain evidence="3 5">NH166</strain>
    </source>
</reference>
<dbReference type="Proteomes" id="UP000284189">
    <property type="component" value="Unassembled WGS sequence"/>
</dbReference>